<evidence type="ECO:0000313" key="6">
    <source>
        <dbReference type="Proteomes" id="UP000221165"/>
    </source>
</evidence>
<dbReference type="SUPFAM" id="SSF48403">
    <property type="entry name" value="Ankyrin repeat"/>
    <property type="match status" value="1"/>
</dbReference>
<evidence type="ECO:0000256" key="1">
    <source>
        <dbReference type="ARBA" id="ARBA00022737"/>
    </source>
</evidence>
<sequence>MEKLRKAVQKGSVEDVRALVLTGADVNALDKKGRKQQEQFLHLPAHPNIERQLRVSRVRSCPVVSCLQGISALHLAAQMYDLDLLEAILESPSVDVNLPDQVQGWSPLIHCLSAAPAGDTSILRRLLKVSGCNVHAEDGDGNTALHWAALLNQPEAVEVLLNRGASRNAVNAAKETALHVAVKEGNEEVVQLLIEKHFNVNAKDADGLTPLHIALGQREVNLANLLLQAENLDVKEAGDAKGNTPLHVAVAEGLHGFAEKLIERGFSPEARNLAGDTPDDLRARHEEEKQAKVRRQVAAKEEKELRKRHQEEEDRMHTEVSVFCRDYGLPDTVADIFYKKKFRYLDDAFFELSSATLKKLGLSNEEREQLEQAREKYLEDIEREINFTIARENCGSQEEYVSRCWHSCRGRDLPPDLLRTGYLHKKVSKAAALSSVCLSHSQLEQDSASPFQGFHSKAACTPRSMGLYSCMHPPSAVLCGPGWAQVSGVCVFEELLST</sequence>
<evidence type="ECO:0000256" key="3">
    <source>
        <dbReference type="PROSITE-ProRule" id="PRU00023"/>
    </source>
</evidence>
<organism evidence="5 6">
    <name type="scientific">Cystoisospora suis</name>
    <dbReference type="NCBI Taxonomy" id="483139"/>
    <lineage>
        <taxon>Eukaryota</taxon>
        <taxon>Sar</taxon>
        <taxon>Alveolata</taxon>
        <taxon>Apicomplexa</taxon>
        <taxon>Conoidasida</taxon>
        <taxon>Coccidia</taxon>
        <taxon>Eucoccidiorida</taxon>
        <taxon>Eimeriorina</taxon>
        <taxon>Sarcocystidae</taxon>
        <taxon>Cystoisospora</taxon>
    </lineage>
</organism>
<feature type="repeat" description="ANK" evidence="3">
    <location>
        <begin position="241"/>
        <end position="273"/>
    </location>
</feature>
<dbReference type="PANTHER" id="PTHR24201:SF16">
    <property type="entry name" value="ANKYRIN-1-LIKE-RELATED"/>
    <property type="match status" value="1"/>
</dbReference>
<dbReference type="Pfam" id="PF12796">
    <property type="entry name" value="Ank_2"/>
    <property type="match status" value="1"/>
</dbReference>
<dbReference type="RefSeq" id="XP_067926114.1">
    <property type="nucleotide sequence ID" value="XM_068061910.1"/>
</dbReference>
<name>A0A2C6KK66_9APIC</name>
<evidence type="ECO:0000256" key="2">
    <source>
        <dbReference type="ARBA" id="ARBA00023043"/>
    </source>
</evidence>
<dbReference type="SMART" id="SM00248">
    <property type="entry name" value="ANK"/>
    <property type="match status" value="6"/>
</dbReference>
<dbReference type="PROSITE" id="PS50297">
    <property type="entry name" value="ANK_REP_REGION"/>
    <property type="match status" value="4"/>
</dbReference>
<dbReference type="GeneID" id="94425121"/>
<dbReference type="PANTHER" id="PTHR24201">
    <property type="entry name" value="ANK_REP_REGION DOMAIN-CONTAINING PROTEIN"/>
    <property type="match status" value="1"/>
</dbReference>
<feature type="region of interest" description="Disordered" evidence="4">
    <location>
        <begin position="286"/>
        <end position="312"/>
    </location>
</feature>
<dbReference type="Proteomes" id="UP000221165">
    <property type="component" value="Unassembled WGS sequence"/>
</dbReference>
<feature type="repeat" description="ANK" evidence="3">
    <location>
        <begin position="206"/>
        <end position="228"/>
    </location>
</feature>
<keyword evidence="1" id="KW-0677">Repeat</keyword>
<evidence type="ECO:0000256" key="4">
    <source>
        <dbReference type="SAM" id="MobiDB-lite"/>
    </source>
</evidence>
<protein>
    <submittedName>
        <fullName evidence="5">Ankyrin repeat-containing protein</fullName>
    </submittedName>
</protein>
<reference evidence="5 6" key="1">
    <citation type="journal article" date="2017" name="Int. J. Parasitol.">
        <title>The genome of the protozoan parasite Cystoisospora suis and a reverse vaccinology approach to identify vaccine candidates.</title>
        <authorList>
            <person name="Palmieri N."/>
            <person name="Shrestha A."/>
            <person name="Ruttkowski B."/>
            <person name="Beck T."/>
            <person name="Vogl C."/>
            <person name="Tomley F."/>
            <person name="Blake D.P."/>
            <person name="Joachim A."/>
        </authorList>
    </citation>
    <scope>NUCLEOTIDE SEQUENCE [LARGE SCALE GENOMIC DNA]</scope>
    <source>
        <strain evidence="5 6">Wien I</strain>
    </source>
</reference>
<dbReference type="VEuPathDB" id="ToxoDB:CSUI_001705"/>
<proteinExistence type="predicted"/>
<keyword evidence="2 3" id="KW-0040">ANK repeat</keyword>
<dbReference type="Gene3D" id="1.25.40.20">
    <property type="entry name" value="Ankyrin repeat-containing domain"/>
    <property type="match status" value="4"/>
</dbReference>
<feature type="repeat" description="ANK" evidence="3">
    <location>
        <begin position="1"/>
        <end position="31"/>
    </location>
</feature>
<feature type="repeat" description="ANK" evidence="3">
    <location>
        <begin position="68"/>
        <end position="101"/>
    </location>
</feature>
<dbReference type="AlphaFoldDB" id="A0A2C6KK66"/>
<dbReference type="InterPro" id="IPR050776">
    <property type="entry name" value="Ank_Repeat/CDKN_Inhibitor"/>
</dbReference>
<feature type="repeat" description="ANK" evidence="3">
    <location>
        <begin position="140"/>
        <end position="172"/>
    </location>
</feature>
<accession>A0A2C6KK66</accession>
<dbReference type="InterPro" id="IPR036770">
    <property type="entry name" value="Ankyrin_rpt-contain_sf"/>
</dbReference>
<gene>
    <name evidence="5" type="ORF">CSUI_001705</name>
</gene>
<feature type="compositionally biased region" description="Basic and acidic residues" evidence="4">
    <location>
        <begin position="298"/>
        <end position="312"/>
    </location>
</feature>
<dbReference type="EMBL" id="MIGC01000677">
    <property type="protein sequence ID" value="PHJ24441.1"/>
    <property type="molecule type" value="Genomic_DNA"/>
</dbReference>
<dbReference type="InterPro" id="IPR002110">
    <property type="entry name" value="Ankyrin_rpt"/>
</dbReference>
<comment type="caution">
    <text evidence="5">The sequence shown here is derived from an EMBL/GenBank/DDBJ whole genome shotgun (WGS) entry which is preliminary data.</text>
</comment>
<evidence type="ECO:0000313" key="5">
    <source>
        <dbReference type="EMBL" id="PHJ24441.1"/>
    </source>
</evidence>
<keyword evidence="6" id="KW-1185">Reference proteome</keyword>
<dbReference type="GO" id="GO:0005634">
    <property type="term" value="C:nucleus"/>
    <property type="evidence" value="ECO:0007669"/>
    <property type="project" value="TreeGrafter"/>
</dbReference>
<dbReference type="PROSITE" id="PS50088">
    <property type="entry name" value="ANK_REPEAT"/>
    <property type="match status" value="6"/>
</dbReference>
<dbReference type="Pfam" id="PF00023">
    <property type="entry name" value="Ank"/>
    <property type="match status" value="2"/>
</dbReference>
<dbReference type="OrthoDB" id="408027at2759"/>
<feature type="repeat" description="ANK" evidence="3">
    <location>
        <begin position="173"/>
        <end position="205"/>
    </location>
</feature>